<dbReference type="EMBL" id="DVMJ01000090">
    <property type="protein sequence ID" value="HIU14453.1"/>
    <property type="molecule type" value="Genomic_DNA"/>
</dbReference>
<dbReference type="AlphaFoldDB" id="A0A9D1HPR1"/>
<reference evidence="3" key="2">
    <citation type="journal article" date="2021" name="PeerJ">
        <title>Extensive microbial diversity within the chicken gut microbiome revealed by metagenomics and culture.</title>
        <authorList>
            <person name="Gilroy R."/>
            <person name="Ravi A."/>
            <person name="Getino M."/>
            <person name="Pursley I."/>
            <person name="Horton D.L."/>
            <person name="Alikhan N.F."/>
            <person name="Baker D."/>
            <person name="Gharbi K."/>
            <person name="Hall N."/>
            <person name="Watson M."/>
            <person name="Adriaenssens E.M."/>
            <person name="Foster-Nyarko E."/>
            <person name="Jarju S."/>
            <person name="Secka A."/>
            <person name="Antonio M."/>
            <person name="Oren A."/>
            <person name="Chaudhuri R.R."/>
            <person name="La Ragione R."/>
            <person name="Hildebrand F."/>
            <person name="Pallen M.J."/>
        </authorList>
    </citation>
    <scope>NUCLEOTIDE SEQUENCE</scope>
    <source>
        <strain evidence="3">CHK195-11698</strain>
    </source>
</reference>
<dbReference type="Pfam" id="PF00903">
    <property type="entry name" value="Glyoxalase"/>
    <property type="match status" value="1"/>
</dbReference>
<dbReference type="SUPFAM" id="SSF54593">
    <property type="entry name" value="Glyoxalase/Bleomycin resistance protein/Dihydroxybiphenyl dioxygenase"/>
    <property type="match status" value="1"/>
</dbReference>
<keyword evidence="1" id="KW-0479">Metal-binding</keyword>
<dbReference type="PANTHER" id="PTHR43048:SF3">
    <property type="entry name" value="METHYLMALONYL-COA EPIMERASE, MITOCHONDRIAL"/>
    <property type="match status" value="1"/>
</dbReference>
<feature type="domain" description="VOC" evidence="2">
    <location>
        <begin position="5"/>
        <end position="147"/>
    </location>
</feature>
<accession>A0A9D1HPR1</accession>
<proteinExistence type="predicted"/>
<comment type="caution">
    <text evidence="3">The sequence shown here is derived from an EMBL/GenBank/DDBJ whole genome shotgun (WGS) entry which is preliminary data.</text>
</comment>
<name>A0A9D1HPR1_9FIRM</name>
<evidence type="ECO:0000259" key="2">
    <source>
        <dbReference type="PROSITE" id="PS51819"/>
    </source>
</evidence>
<organism evidence="3 4">
    <name type="scientific">Candidatus Fimiplasma intestinipullorum</name>
    <dbReference type="NCBI Taxonomy" id="2840825"/>
    <lineage>
        <taxon>Bacteria</taxon>
        <taxon>Bacillati</taxon>
        <taxon>Bacillota</taxon>
        <taxon>Clostridia</taxon>
        <taxon>Eubacteriales</taxon>
        <taxon>Candidatus Fimiplasma</taxon>
    </lineage>
</organism>
<reference evidence="3" key="1">
    <citation type="submission" date="2020-10" db="EMBL/GenBank/DDBJ databases">
        <authorList>
            <person name="Gilroy R."/>
        </authorList>
    </citation>
    <scope>NUCLEOTIDE SEQUENCE</scope>
    <source>
        <strain evidence="3">CHK195-11698</strain>
    </source>
</reference>
<evidence type="ECO:0000313" key="3">
    <source>
        <dbReference type="EMBL" id="HIU14453.1"/>
    </source>
</evidence>
<dbReference type="Gene3D" id="3.10.180.10">
    <property type="entry name" value="2,3-Dihydroxybiphenyl 1,2-Dioxygenase, domain 1"/>
    <property type="match status" value="1"/>
</dbReference>
<sequence length="158" mass="18753">MEYKSMMHVAFYTARMEEMIDFYTRQMGGQVKVVMCYESYLERDDRPELQALAKKDLQRLFYVYIELAPLQFIELFEARPDQKPHAGFNEQVGYSHFALLVDDIFAARKELEHRGVTFTTQISKGPSETYQMWCHDPDDNYFEIMQFTENSVQIKGMK</sequence>
<dbReference type="GO" id="GO:0004493">
    <property type="term" value="F:methylmalonyl-CoA epimerase activity"/>
    <property type="evidence" value="ECO:0007669"/>
    <property type="project" value="TreeGrafter"/>
</dbReference>
<dbReference type="InterPro" id="IPR037523">
    <property type="entry name" value="VOC_core"/>
</dbReference>
<evidence type="ECO:0000313" key="4">
    <source>
        <dbReference type="Proteomes" id="UP000824175"/>
    </source>
</evidence>
<dbReference type="PANTHER" id="PTHR43048">
    <property type="entry name" value="METHYLMALONYL-COA EPIMERASE"/>
    <property type="match status" value="1"/>
</dbReference>
<gene>
    <name evidence="3" type="ORF">IAD15_10355</name>
</gene>
<dbReference type="PROSITE" id="PS51819">
    <property type="entry name" value="VOC"/>
    <property type="match status" value="1"/>
</dbReference>
<protein>
    <submittedName>
        <fullName evidence="3">VOC family protein</fullName>
    </submittedName>
</protein>
<evidence type="ECO:0000256" key="1">
    <source>
        <dbReference type="ARBA" id="ARBA00022723"/>
    </source>
</evidence>
<dbReference type="GO" id="GO:0046872">
    <property type="term" value="F:metal ion binding"/>
    <property type="evidence" value="ECO:0007669"/>
    <property type="project" value="UniProtKB-KW"/>
</dbReference>
<dbReference type="InterPro" id="IPR004360">
    <property type="entry name" value="Glyas_Fos-R_dOase_dom"/>
</dbReference>
<dbReference type="Proteomes" id="UP000824175">
    <property type="component" value="Unassembled WGS sequence"/>
</dbReference>
<dbReference type="InterPro" id="IPR051785">
    <property type="entry name" value="MMCE/EMCE_epimerase"/>
</dbReference>
<dbReference type="GO" id="GO:0046491">
    <property type="term" value="P:L-methylmalonyl-CoA metabolic process"/>
    <property type="evidence" value="ECO:0007669"/>
    <property type="project" value="TreeGrafter"/>
</dbReference>
<dbReference type="InterPro" id="IPR029068">
    <property type="entry name" value="Glyas_Bleomycin-R_OHBP_Dase"/>
</dbReference>